<dbReference type="PROSITE" id="PS51671">
    <property type="entry name" value="ACT"/>
    <property type="match status" value="1"/>
</dbReference>
<gene>
    <name evidence="10" type="primary">ilvH</name>
    <name evidence="10" type="ORF">CAV_1384</name>
</gene>
<dbReference type="CDD" id="cd04878">
    <property type="entry name" value="ACT_AHAS"/>
    <property type="match status" value="1"/>
</dbReference>
<comment type="function">
    <text evidence="8">Catalyzes the conversion of 2 pyruvate molecules into acetolactate in the first common step of the biosynthetic pathway of the branched-amino acids such as leucine, isoleucine, and valine.</text>
</comment>
<dbReference type="InterPro" id="IPR019455">
    <property type="entry name" value="Acetolactate_synth_ssu_C"/>
</dbReference>
<dbReference type="Pfam" id="PF22629">
    <property type="entry name" value="ACT_AHAS_ss"/>
    <property type="match status" value="1"/>
</dbReference>
<name>A0A222MYQ9_9BACT</name>
<comment type="pathway">
    <text evidence="2 8">Amino-acid biosynthesis; L-valine biosynthesis; L-valine from pyruvate: step 1/4.</text>
</comment>
<dbReference type="UniPathway" id="UPA00049">
    <property type="reaction ID" value="UER00059"/>
</dbReference>
<dbReference type="Gene3D" id="3.30.70.260">
    <property type="match status" value="1"/>
</dbReference>
<dbReference type="NCBIfam" id="NF008864">
    <property type="entry name" value="PRK11895.1"/>
    <property type="match status" value="1"/>
</dbReference>
<dbReference type="UniPathway" id="UPA00047">
    <property type="reaction ID" value="UER00055"/>
</dbReference>
<dbReference type="GO" id="GO:0009099">
    <property type="term" value="P:L-valine biosynthetic process"/>
    <property type="evidence" value="ECO:0007669"/>
    <property type="project" value="UniProtKB-UniRule"/>
</dbReference>
<protein>
    <recommendedName>
        <fullName evidence="8">Acetolactate synthase small subunit</fullName>
        <shortName evidence="8">AHAS</shortName>
        <shortName evidence="8">ALS</shortName>
        <ecNumber evidence="8">2.2.1.6</ecNumber>
    </recommendedName>
    <alternativeName>
        <fullName evidence="8">Acetohydroxy-acid synthase small subunit</fullName>
    </alternativeName>
</protein>
<evidence type="ECO:0000256" key="1">
    <source>
        <dbReference type="ARBA" id="ARBA00004974"/>
    </source>
</evidence>
<dbReference type="AlphaFoldDB" id="A0A222MYQ9"/>
<dbReference type="InterPro" id="IPR027271">
    <property type="entry name" value="Acetolactate_synth/TF_NikR_C"/>
</dbReference>
<evidence type="ECO:0000256" key="7">
    <source>
        <dbReference type="ARBA" id="ARBA00048670"/>
    </source>
</evidence>
<evidence type="ECO:0000256" key="8">
    <source>
        <dbReference type="RuleBase" id="RU368092"/>
    </source>
</evidence>
<dbReference type="InterPro" id="IPR039557">
    <property type="entry name" value="AHAS_ACT"/>
</dbReference>
<comment type="subunit">
    <text evidence="4 8">Dimer of large and small chains.</text>
</comment>
<sequence length="166" mass="18866">MKKKVIVLFVDNNPGVLARITLLFAQRGFNISSLTVSETCIENVSRISIVVDAKEEIITQVIKQSSKLVEVHCIHLPDETNMILKDLLLLKLYIKSCDRKKICLLADLYNAKMIDISDDSLILELVASPEIIDEYLEKMQEFEILEQTRTGITAMERGVVNFHCNL</sequence>
<reference evidence="10 11" key="1">
    <citation type="submission" date="2017-07" db="EMBL/GenBank/DDBJ databases">
        <title>Analysis of two Campylobacter avium genomes and identification of a novel hippuricase gene.</title>
        <authorList>
            <person name="Miller W.G."/>
            <person name="Chapman M.H."/>
            <person name="Yee E."/>
            <person name="Revez J."/>
            <person name="Bono J.L."/>
            <person name="Rossi M."/>
        </authorList>
    </citation>
    <scope>NUCLEOTIDE SEQUENCE [LARGE SCALE GENOMIC DNA]</scope>
    <source>
        <strain evidence="10 11">LMG 24591</strain>
    </source>
</reference>
<keyword evidence="5 8" id="KW-0028">Amino-acid biosynthesis</keyword>
<comment type="pathway">
    <text evidence="1 8">Amino-acid biosynthesis; L-isoleucine biosynthesis; L-isoleucine from 2-oxobutanoate: step 1/4.</text>
</comment>
<dbReference type="RefSeq" id="WP_094325793.1">
    <property type="nucleotide sequence ID" value="NZ_CP022347.1"/>
</dbReference>
<dbReference type="PANTHER" id="PTHR30239:SF0">
    <property type="entry name" value="ACETOLACTATE SYNTHASE SMALL SUBUNIT 1, CHLOROPLASTIC"/>
    <property type="match status" value="1"/>
</dbReference>
<dbReference type="Pfam" id="PF10369">
    <property type="entry name" value="ALS_ss_C"/>
    <property type="match status" value="1"/>
</dbReference>
<dbReference type="GO" id="GO:1990610">
    <property type="term" value="F:acetolactate synthase regulator activity"/>
    <property type="evidence" value="ECO:0007669"/>
    <property type="project" value="UniProtKB-UniRule"/>
</dbReference>
<dbReference type="GO" id="GO:0009097">
    <property type="term" value="P:isoleucine biosynthetic process"/>
    <property type="evidence" value="ECO:0007669"/>
    <property type="project" value="UniProtKB-UniRule"/>
</dbReference>
<dbReference type="Gene3D" id="3.30.70.1150">
    <property type="entry name" value="ACT-like. Chain A, domain 2"/>
    <property type="match status" value="1"/>
</dbReference>
<dbReference type="GO" id="GO:0005829">
    <property type="term" value="C:cytosol"/>
    <property type="evidence" value="ECO:0007669"/>
    <property type="project" value="TreeGrafter"/>
</dbReference>
<organism evidence="10 11">
    <name type="scientific">Campylobacter avium LMG 24591</name>
    <dbReference type="NCBI Taxonomy" id="522484"/>
    <lineage>
        <taxon>Bacteria</taxon>
        <taxon>Pseudomonadati</taxon>
        <taxon>Campylobacterota</taxon>
        <taxon>Epsilonproteobacteria</taxon>
        <taxon>Campylobacterales</taxon>
        <taxon>Campylobacteraceae</taxon>
        <taxon>Campylobacter</taxon>
    </lineage>
</organism>
<evidence type="ECO:0000259" key="9">
    <source>
        <dbReference type="PROSITE" id="PS51671"/>
    </source>
</evidence>
<evidence type="ECO:0000256" key="2">
    <source>
        <dbReference type="ARBA" id="ARBA00005025"/>
    </source>
</evidence>
<comment type="similarity">
    <text evidence="3 8">Belongs to the acetolactate synthase small subunit family.</text>
</comment>
<proteinExistence type="inferred from homology"/>
<evidence type="ECO:0000256" key="5">
    <source>
        <dbReference type="ARBA" id="ARBA00022605"/>
    </source>
</evidence>
<evidence type="ECO:0000256" key="4">
    <source>
        <dbReference type="ARBA" id="ARBA00011744"/>
    </source>
</evidence>
<keyword evidence="11" id="KW-1185">Reference proteome</keyword>
<dbReference type="InterPro" id="IPR045865">
    <property type="entry name" value="ACT-like_dom_sf"/>
</dbReference>
<evidence type="ECO:0000313" key="10">
    <source>
        <dbReference type="EMBL" id="ASQ31005.1"/>
    </source>
</evidence>
<dbReference type="SUPFAM" id="SSF55021">
    <property type="entry name" value="ACT-like"/>
    <property type="match status" value="2"/>
</dbReference>
<evidence type="ECO:0000313" key="11">
    <source>
        <dbReference type="Proteomes" id="UP000201169"/>
    </source>
</evidence>
<dbReference type="GO" id="GO:0003984">
    <property type="term" value="F:acetolactate synthase activity"/>
    <property type="evidence" value="ECO:0007669"/>
    <property type="project" value="UniProtKB-UniRule"/>
</dbReference>
<dbReference type="EMBL" id="CP022347">
    <property type="protein sequence ID" value="ASQ31005.1"/>
    <property type="molecule type" value="Genomic_DNA"/>
</dbReference>
<evidence type="ECO:0000256" key="6">
    <source>
        <dbReference type="ARBA" id="ARBA00023304"/>
    </source>
</evidence>
<dbReference type="NCBIfam" id="TIGR00119">
    <property type="entry name" value="acolac_sm"/>
    <property type="match status" value="1"/>
</dbReference>
<dbReference type="OrthoDB" id="9787365at2"/>
<dbReference type="EC" id="2.2.1.6" evidence="8"/>
<dbReference type="InterPro" id="IPR004789">
    <property type="entry name" value="Acetalactate_synth_ssu"/>
</dbReference>
<keyword evidence="8 10" id="KW-0808">Transferase</keyword>
<dbReference type="InterPro" id="IPR002912">
    <property type="entry name" value="ACT_dom"/>
</dbReference>
<comment type="catalytic activity">
    <reaction evidence="7 8">
        <text>2 pyruvate + H(+) = (2S)-2-acetolactate + CO2</text>
        <dbReference type="Rhea" id="RHEA:25249"/>
        <dbReference type="ChEBI" id="CHEBI:15361"/>
        <dbReference type="ChEBI" id="CHEBI:15378"/>
        <dbReference type="ChEBI" id="CHEBI:16526"/>
        <dbReference type="ChEBI" id="CHEBI:58476"/>
        <dbReference type="EC" id="2.2.1.6"/>
    </reaction>
</comment>
<feature type="domain" description="ACT" evidence="9">
    <location>
        <begin position="5"/>
        <end position="79"/>
    </location>
</feature>
<dbReference type="Proteomes" id="UP000201169">
    <property type="component" value="Chromosome"/>
</dbReference>
<dbReference type="InterPro" id="IPR054480">
    <property type="entry name" value="AHAS_small-like_ACT"/>
</dbReference>
<keyword evidence="6 8" id="KW-0100">Branched-chain amino acid biosynthesis</keyword>
<dbReference type="KEGG" id="cavi:CAV_1384"/>
<accession>A0A222MYQ9</accession>
<evidence type="ECO:0000256" key="3">
    <source>
        <dbReference type="ARBA" id="ARBA00006341"/>
    </source>
</evidence>
<dbReference type="PANTHER" id="PTHR30239">
    <property type="entry name" value="ACETOLACTATE SYNTHASE SMALL SUBUNIT"/>
    <property type="match status" value="1"/>
</dbReference>